<keyword evidence="1" id="KW-0732">Signal</keyword>
<keyword evidence="3" id="KW-1185">Reference proteome</keyword>
<dbReference type="Proteomes" id="UP000249725">
    <property type="component" value="Unassembled WGS sequence"/>
</dbReference>
<sequence length="286" mass="30620">MWKAALAALAALFAASQAQAQPPVWVVRDHDSELVLFGSVHVLPKGLAWRPAVLTRALQSADDLWFELPIDPATEAQAAKAASAKGVLPPGQSLLALLPEGDAERLLKVAKTYGVDPAVLDRLQPWLAEVALTAGAYQKAGAGGDDGVEKAVAADAPATAARRAFETPEEQIAILADTPRAEQIASLSQTLRDMENSPDEFADLVRVWMKGDLAALDREALQPMRDASPGLFRRLVTDRNVRWTRELDARLKGKGRTVVVVGVGHLIGPDGVPQRLRALGYKVEGP</sequence>
<dbReference type="AlphaFoldDB" id="A0A328AQ84"/>
<evidence type="ECO:0000313" key="2">
    <source>
        <dbReference type="EMBL" id="RAK57192.1"/>
    </source>
</evidence>
<name>A0A328AQ84_9CAUL</name>
<feature type="chain" id="PRO_5016379019" description="TraB/GumN family protein" evidence="1">
    <location>
        <begin position="21"/>
        <end position="286"/>
    </location>
</feature>
<protein>
    <recommendedName>
        <fullName evidence="4">TraB/GumN family protein</fullName>
    </recommendedName>
</protein>
<gene>
    <name evidence="2" type="ORF">DJ018_04365</name>
</gene>
<dbReference type="CDD" id="cd14789">
    <property type="entry name" value="Tiki"/>
    <property type="match status" value="1"/>
</dbReference>
<organism evidence="2 3">
    <name type="scientific">Phenylobacterium deserti</name>
    <dbReference type="NCBI Taxonomy" id="1914756"/>
    <lineage>
        <taxon>Bacteria</taxon>
        <taxon>Pseudomonadati</taxon>
        <taxon>Pseudomonadota</taxon>
        <taxon>Alphaproteobacteria</taxon>
        <taxon>Caulobacterales</taxon>
        <taxon>Caulobacteraceae</taxon>
        <taxon>Phenylobacterium</taxon>
    </lineage>
</organism>
<comment type="caution">
    <text evidence="2">The sequence shown here is derived from an EMBL/GenBank/DDBJ whole genome shotgun (WGS) entry which is preliminary data.</text>
</comment>
<evidence type="ECO:0000256" key="1">
    <source>
        <dbReference type="SAM" id="SignalP"/>
    </source>
</evidence>
<evidence type="ECO:0008006" key="4">
    <source>
        <dbReference type="Google" id="ProtNLM"/>
    </source>
</evidence>
<proteinExistence type="predicted"/>
<dbReference type="EMBL" id="QFYR01000001">
    <property type="protein sequence ID" value="RAK57192.1"/>
    <property type="molecule type" value="Genomic_DNA"/>
</dbReference>
<dbReference type="Pfam" id="PF01963">
    <property type="entry name" value="TraB_PrgY_gumN"/>
    <property type="match status" value="1"/>
</dbReference>
<dbReference type="InterPro" id="IPR047111">
    <property type="entry name" value="YbaP-like"/>
</dbReference>
<dbReference type="OrthoDB" id="9806326at2"/>
<dbReference type="RefSeq" id="WP_111513644.1">
    <property type="nucleotide sequence ID" value="NZ_QFYR01000001.1"/>
</dbReference>
<evidence type="ECO:0000313" key="3">
    <source>
        <dbReference type="Proteomes" id="UP000249725"/>
    </source>
</evidence>
<dbReference type="PANTHER" id="PTHR40590:SF1">
    <property type="entry name" value="CYTOPLASMIC PROTEIN"/>
    <property type="match status" value="1"/>
</dbReference>
<feature type="signal peptide" evidence="1">
    <location>
        <begin position="1"/>
        <end position="20"/>
    </location>
</feature>
<dbReference type="InterPro" id="IPR002816">
    <property type="entry name" value="TraB/PrgY/GumN_fam"/>
</dbReference>
<dbReference type="PANTHER" id="PTHR40590">
    <property type="entry name" value="CYTOPLASMIC PROTEIN-RELATED"/>
    <property type="match status" value="1"/>
</dbReference>
<reference evidence="3" key="1">
    <citation type="submission" date="2018-05" db="EMBL/GenBank/DDBJ databases">
        <authorList>
            <person name="Li X."/>
        </authorList>
    </citation>
    <scope>NUCLEOTIDE SEQUENCE [LARGE SCALE GENOMIC DNA]</scope>
    <source>
        <strain evidence="3">YIM 73061</strain>
    </source>
</reference>
<accession>A0A328AQ84</accession>